<dbReference type="Pfam" id="PF18096">
    <property type="entry name" value="Thump_like"/>
    <property type="match status" value="1"/>
</dbReference>
<comment type="caution">
    <text evidence="2">The sequence shown here is derived from an EMBL/GenBank/DDBJ whole genome shotgun (WGS) entry which is preliminary data.</text>
</comment>
<dbReference type="InterPro" id="IPR041497">
    <property type="entry name" value="Thump-like"/>
</dbReference>
<dbReference type="Proteomes" id="UP000231134">
    <property type="component" value="Unassembled WGS sequence"/>
</dbReference>
<accession>A0A2M9A998</accession>
<feature type="domain" description="THUMP-like" evidence="1">
    <location>
        <begin position="319"/>
        <end position="387"/>
    </location>
</feature>
<dbReference type="Gene3D" id="3.40.50.150">
    <property type="entry name" value="Vaccinia Virus protein VP39"/>
    <property type="match status" value="1"/>
</dbReference>
<organism evidence="2 3">
    <name type="scientific">Hallerella succinigenes</name>
    <dbReference type="NCBI Taxonomy" id="1896222"/>
    <lineage>
        <taxon>Bacteria</taxon>
        <taxon>Pseudomonadati</taxon>
        <taxon>Fibrobacterota</taxon>
        <taxon>Fibrobacteria</taxon>
        <taxon>Fibrobacterales</taxon>
        <taxon>Fibrobacteraceae</taxon>
        <taxon>Hallerella</taxon>
    </lineage>
</organism>
<protein>
    <recommendedName>
        <fullName evidence="1">THUMP-like domain-containing protein</fullName>
    </recommendedName>
</protein>
<dbReference type="SUPFAM" id="SSF53335">
    <property type="entry name" value="S-adenosyl-L-methionine-dependent methyltransferases"/>
    <property type="match status" value="1"/>
</dbReference>
<dbReference type="OrthoDB" id="9810570at2"/>
<evidence type="ECO:0000313" key="2">
    <source>
        <dbReference type="EMBL" id="PJJ42258.1"/>
    </source>
</evidence>
<sequence>MQSIPWENAEFARFVNEAVQKKTDVLKLAEKISKGPFADLRGPILDYIALVPKYRKKFGTDALLACDKLALEQSTAADIGIFKARLFEKATSIDDLCCGMGGDSFFLNKGIPVRGVDLSEERVAMYRFNTKALGAPREAILADIRTLEKRSDYFTVDPARRAKEGDNQRNFSELTPTFAEVLELSRLYKGGMAKLPPGYPTEEFPADAEIIYLGAKNDCRECLVLFGALAENPGKTRAIAIDNQGSAHSWISESASSTAKELPLGELSAYISEPIPVLVRSHLFAEAALKSAPDAHLISAGIAYAASDCPLDSEAFHNFRVLGSAPISTGKVKKLLKEFDVGKLTLKKRGVEIVPEAEIKRLAPKGGREAILFYTRVAGEKTAILAEAL</sequence>
<dbReference type="EMBL" id="PGEX01000001">
    <property type="protein sequence ID" value="PJJ42258.1"/>
    <property type="molecule type" value="Genomic_DNA"/>
</dbReference>
<dbReference type="CDD" id="cd02440">
    <property type="entry name" value="AdoMet_MTases"/>
    <property type="match status" value="1"/>
</dbReference>
<reference evidence="2 3" key="1">
    <citation type="submission" date="2017-11" db="EMBL/GenBank/DDBJ databases">
        <title>Animal gut microbial communities from fecal samples from Wisconsin, USA.</title>
        <authorList>
            <person name="Neumann A."/>
        </authorList>
    </citation>
    <scope>NUCLEOTIDE SEQUENCE [LARGE SCALE GENOMIC DNA]</scope>
    <source>
        <strain evidence="2 3">UWS3</strain>
    </source>
</reference>
<proteinExistence type="predicted"/>
<keyword evidence="3" id="KW-1185">Reference proteome</keyword>
<name>A0A2M9A998_9BACT</name>
<dbReference type="InterPro" id="IPR029063">
    <property type="entry name" value="SAM-dependent_MTases_sf"/>
</dbReference>
<gene>
    <name evidence="2" type="ORF">BGX16_2281</name>
</gene>
<dbReference type="RefSeq" id="WP_100426126.1">
    <property type="nucleotide sequence ID" value="NZ_PGEX01000001.1"/>
</dbReference>
<evidence type="ECO:0000259" key="1">
    <source>
        <dbReference type="Pfam" id="PF18096"/>
    </source>
</evidence>
<dbReference type="AlphaFoldDB" id="A0A2M9A998"/>
<evidence type="ECO:0000313" key="3">
    <source>
        <dbReference type="Proteomes" id="UP000231134"/>
    </source>
</evidence>